<feature type="non-terminal residue" evidence="2">
    <location>
        <position position="1"/>
    </location>
</feature>
<name>A0A5J4PR14_9EUKA</name>
<dbReference type="Proteomes" id="UP000324800">
    <property type="component" value="Unassembled WGS sequence"/>
</dbReference>
<feature type="non-terminal residue" evidence="2">
    <location>
        <position position="99"/>
    </location>
</feature>
<protein>
    <submittedName>
        <fullName evidence="2">Uncharacterized protein</fullName>
    </submittedName>
</protein>
<proteinExistence type="predicted"/>
<evidence type="ECO:0000313" key="2">
    <source>
        <dbReference type="EMBL" id="KAA6311965.1"/>
    </source>
</evidence>
<accession>A0A5J4PR14</accession>
<feature type="region of interest" description="Disordered" evidence="1">
    <location>
        <begin position="1"/>
        <end position="24"/>
    </location>
</feature>
<evidence type="ECO:0000256" key="1">
    <source>
        <dbReference type="SAM" id="MobiDB-lite"/>
    </source>
</evidence>
<organism evidence="2 3">
    <name type="scientific">Streblomastix strix</name>
    <dbReference type="NCBI Taxonomy" id="222440"/>
    <lineage>
        <taxon>Eukaryota</taxon>
        <taxon>Metamonada</taxon>
        <taxon>Preaxostyla</taxon>
        <taxon>Oxymonadida</taxon>
        <taxon>Streblomastigidae</taxon>
        <taxon>Streblomastix</taxon>
    </lineage>
</organism>
<reference evidence="2 3" key="1">
    <citation type="submission" date="2019-03" db="EMBL/GenBank/DDBJ databases">
        <title>Single cell metagenomics reveals metabolic interactions within the superorganism composed of flagellate Streblomastix strix and complex community of Bacteroidetes bacteria on its surface.</title>
        <authorList>
            <person name="Treitli S.C."/>
            <person name="Kolisko M."/>
            <person name="Husnik F."/>
            <person name="Keeling P."/>
            <person name="Hampl V."/>
        </authorList>
    </citation>
    <scope>NUCLEOTIDE SEQUENCE [LARGE SCALE GENOMIC DNA]</scope>
    <source>
        <strain evidence="2">ST1C</strain>
    </source>
</reference>
<dbReference type="EMBL" id="SNRW01049002">
    <property type="protein sequence ID" value="KAA6311965.1"/>
    <property type="molecule type" value="Genomic_DNA"/>
</dbReference>
<feature type="compositionally biased region" description="Low complexity" evidence="1">
    <location>
        <begin position="1"/>
        <end position="19"/>
    </location>
</feature>
<gene>
    <name evidence="2" type="ORF">EZS28_056016</name>
</gene>
<dbReference type="AlphaFoldDB" id="A0A5J4PR14"/>
<comment type="caution">
    <text evidence="2">The sequence shown here is derived from an EMBL/GenBank/DDBJ whole genome shotgun (WGS) entry which is preliminary data.</text>
</comment>
<sequence>GPLFNSENQINQNTSIQSQVGSKQSYSLIRNGKIDNYYAALVGMPRFGYARPWQIKKRSGANAQYDLPNDPNIIKNPFNKYRIKTREKPNLNFNVRMTE</sequence>
<evidence type="ECO:0000313" key="3">
    <source>
        <dbReference type="Proteomes" id="UP000324800"/>
    </source>
</evidence>